<name>A0A1C0YVE2_9BACL</name>
<sequence length="693" mass="76712">MKKGIVFKLSAIIICSFLLFFAINAAMTLWVVRGDSTEKMEELAQSNTREMAKEIEITLEQTLSYLETERRNILTLYEAGQLTGDAILNMRYANLLANDKLIGSSTVLSPGVVDITSDRAQAFVNEEGYFLPYIYYSDGELIVEPVLEFKGQDWYELPIAEKREILTDPYEYDTGSEVLQMVTLSVPIITDDGKVLGGMFTDFPLDFVGEVLAAYSQDGSSQRALTASGYIMSTYNKEEEVGKNLFELYPHTAEINEAIQNGEDLSSYSNATSQRVLTTYIPIQVGDIEENWFVESVVPESYILGTYNSLFIQSIISAIAISLLLAAIVIFVLRKYLAPLSHMQSALMKAAGGDLTVGIDDKEFSQDEIGSVATSYNDMRQRMSHVIQDVKDASEQVNKNASSMHNAMNDVSQLTNTVSSAVLEISQGVQAQTENIEMANHRMVGLGELIDDVSRVSAEMTHHIQASTEQAAKGMSEVSQLKEHNELTNEVNDELNVQMSELVTQIDSINTIMKTIQDIAAQTNLLALNAAIEAARAGEAGKGFAVVADEVRKLAEQSHRETENVQQTVQHILQASAQTQQVVAKSADIMVSQTESVVQTERAFEQQLHFGETLAREIEQLIEKLSTMVTEKEQVLSDMESISAISEQSAATAEEVAASANEQRDEIDHVKQMVGELHQVADELRKQTEKFYV</sequence>
<dbReference type="SMART" id="SM00283">
    <property type="entry name" value="MA"/>
    <property type="match status" value="1"/>
</dbReference>
<reference evidence="10 11" key="1">
    <citation type="submission" date="2016-07" db="EMBL/GenBank/DDBJ databases">
        <title>Caryophanon latum genome sequencing.</title>
        <authorList>
            <person name="Verma A."/>
            <person name="Pal Y."/>
            <person name="Krishnamurthi S."/>
        </authorList>
    </citation>
    <scope>NUCLEOTIDE SEQUENCE [LARGE SCALE GENOMIC DNA]</scope>
    <source>
        <strain evidence="10 11">DSM 14151</strain>
    </source>
</reference>
<keyword evidence="7" id="KW-1133">Transmembrane helix</keyword>
<evidence type="ECO:0000256" key="3">
    <source>
        <dbReference type="ARBA" id="ARBA00023136"/>
    </source>
</evidence>
<keyword evidence="3 7" id="KW-0472">Membrane</keyword>
<evidence type="ECO:0000259" key="9">
    <source>
        <dbReference type="PROSITE" id="PS50885"/>
    </source>
</evidence>
<dbReference type="PROSITE" id="PS50885">
    <property type="entry name" value="HAMP"/>
    <property type="match status" value="1"/>
</dbReference>
<feature type="domain" description="Methyl-accepting transducer" evidence="8">
    <location>
        <begin position="407"/>
        <end position="664"/>
    </location>
</feature>
<dbReference type="OrthoDB" id="9762005at2"/>
<dbReference type="SMART" id="SM00304">
    <property type="entry name" value="HAMP"/>
    <property type="match status" value="1"/>
</dbReference>
<dbReference type="AlphaFoldDB" id="A0A1C0YVE2"/>
<dbReference type="Pfam" id="PF00015">
    <property type="entry name" value="MCPsignal"/>
    <property type="match status" value="1"/>
</dbReference>
<comment type="subcellular location">
    <subcellularLocation>
        <location evidence="1">Cell membrane</location>
    </subcellularLocation>
</comment>
<proteinExistence type="inferred from homology"/>
<dbReference type="EMBL" id="MATO01000031">
    <property type="protein sequence ID" value="OCS91118.1"/>
    <property type="molecule type" value="Genomic_DNA"/>
</dbReference>
<dbReference type="Pfam" id="PF22673">
    <property type="entry name" value="MCP-like_PDC_1"/>
    <property type="match status" value="1"/>
</dbReference>
<feature type="transmembrane region" description="Helical" evidence="7">
    <location>
        <begin position="310"/>
        <end position="333"/>
    </location>
</feature>
<evidence type="ECO:0000259" key="8">
    <source>
        <dbReference type="PROSITE" id="PS50111"/>
    </source>
</evidence>
<organism evidence="10 11">
    <name type="scientific">Caryophanon latum</name>
    <dbReference type="NCBI Taxonomy" id="33977"/>
    <lineage>
        <taxon>Bacteria</taxon>
        <taxon>Bacillati</taxon>
        <taxon>Bacillota</taxon>
        <taxon>Bacilli</taxon>
        <taxon>Bacillales</taxon>
        <taxon>Caryophanaceae</taxon>
        <taxon>Caryophanon</taxon>
    </lineage>
</organism>
<evidence type="ECO:0000256" key="2">
    <source>
        <dbReference type="ARBA" id="ARBA00022475"/>
    </source>
</evidence>
<dbReference type="RefSeq" id="WP_066463853.1">
    <property type="nucleotide sequence ID" value="NZ_MATO01000031.1"/>
</dbReference>
<comment type="similarity">
    <text evidence="5">Belongs to the methyl-accepting chemotaxis (MCP) protein family.</text>
</comment>
<keyword evidence="7" id="KW-0812">Transmembrane</keyword>
<dbReference type="Pfam" id="PF00672">
    <property type="entry name" value="HAMP"/>
    <property type="match status" value="1"/>
</dbReference>
<dbReference type="PROSITE" id="PS50111">
    <property type="entry name" value="CHEMOTAXIS_TRANSDUC_2"/>
    <property type="match status" value="1"/>
</dbReference>
<dbReference type="PANTHER" id="PTHR32089:SF112">
    <property type="entry name" value="LYSOZYME-LIKE PROTEIN-RELATED"/>
    <property type="match status" value="1"/>
</dbReference>
<dbReference type="CDD" id="cd12913">
    <property type="entry name" value="PDC1_MCP_like"/>
    <property type="match status" value="1"/>
</dbReference>
<evidence type="ECO:0000313" key="10">
    <source>
        <dbReference type="EMBL" id="OCS91118.1"/>
    </source>
</evidence>
<gene>
    <name evidence="10" type="ORF">A6K76_10260</name>
</gene>
<keyword evidence="4 6" id="KW-0807">Transducer</keyword>
<dbReference type="InterPro" id="IPR004089">
    <property type="entry name" value="MCPsignal_dom"/>
</dbReference>
<evidence type="ECO:0000256" key="7">
    <source>
        <dbReference type="SAM" id="Phobius"/>
    </source>
</evidence>
<dbReference type="SUPFAM" id="SSF58104">
    <property type="entry name" value="Methyl-accepting chemotaxis protein (MCP) signaling domain"/>
    <property type="match status" value="1"/>
</dbReference>
<comment type="caution">
    <text evidence="10">The sequence shown here is derived from an EMBL/GenBank/DDBJ whole genome shotgun (WGS) entry which is preliminary data.</text>
</comment>
<keyword evidence="2" id="KW-1003">Cell membrane</keyword>
<evidence type="ECO:0008006" key="12">
    <source>
        <dbReference type="Google" id="ProtNLM"/>
    </source>
</evidence>
<evidence type="ECO:0000256" key="1">
    <source>
        <dbReference type="ARBA" id="ARBA00004236"/>
    </source>
</evidence>
<dbReference type="GO" id="GO:0007165">
    <property type="term" value="P:signal transduction"/>
    <property type="evidence" value="ECO:0007669"/>
    <property type="project" value="UniProtKB-KW"/>
</dbReference>
<evidence type="ECO:0000256" key="6">
    <source>
        <dbReference type="PROSITE-ProRule" id="PRU00284"/>
    </source>
</evidence>
<evidence type="ECO:0000256" key="4">
    <source>
        <dbReference type="ARBA" id="ARBA00023224"/>
    </source>
</evidence>
<feature type="domain" description="HAMP" evidence="9">
    <location>
        <begin position="334"/>
        <end position="388"/>
    </location>
</feature>
<dbReference type="Gene3D" id="3.30.450.20">
    <property type="entry name" value="PAS domain"/>
    <property type="match status" value="2"/>
</dbReference>
<keyword evidence="11" id="KW-1185">Reference proteome</keyword>
<evidence type="ECO:0000256" key="5">
    <source>
        <dbReference type="ARBA" id="ARBA00029447"/>
    </source>
</evidence>
<dbReference type="CDD" id="cd06225">
    <property type="entry name" value="HAMP"/>
    <property type="match status" value="1"/>
</dbReference>
<dbReference type="GO" id="GO:0005886">
    <property type="term" value="C:plasma membrane"/>
    <property type="evidence" value="ECO:0007669"/>
    <property type="project" value="UniProtKB-SubCell"/>
</dbReference>
<evidence type="ECO:0000313" key="11">
    <source>
        <dbReference type="Proteomes" id="UP000093482"/>
    </source>
</evidence>
<dbReference type="InterPro" id="IPR003660">
    <property type="entry name" value="HAMP_dom"/>
</dbReference>
<protein>
    <recommendedName>
        <fullName evidence="12">Chemotaxis protein</fullName>
    </recommendedName>
</protein>
<accession>A0A1C0YVE2</accession>
<dbReference type="Gene3D" id="1.10.287.950">
    <property type="entry name" value="Methyl-accepting chemotaxis protein"/>
    <property type="match status" value="1"/>
</dbReference>
<dbReference type="PANTHER" id="PTHR32089">
    <property type="entry name" value="METHYL-ACCEPTING CHEMOTAXIS PROTEIN MCPB"/>
    <property type="match status" value="1"/>
</dbReference>
<dbReference type="Proteomes" id="UP000093482">
    <property type="component" value="Unassembled WGS sequence"/>
</dbReference>